<comment type="caution">
    <text evidence="3">The sequence shown here is derived from an EMBL/GenBank/DDBJ whole genome shotgun (WGS) entry which is preliminary data.</text>
</comment>
<evidence type="ECO:0000256" key="1">
    <source>
        <dbReference type="SAM" id="MobiDB-lite"/>
    </source>
</evidence>
<evidence type="ECO:0000313" key="4">
    <source>
        <dbReference type="EMBL" id="RHZ14881.1"/>
    </source>
</evidence>
<feature type="compositionally biased region" description="Basic residues" evidence="1">
    <location>
        <begin position="307"/>
        <end position="320"/>
    </location>
</feature>
<dbReference type="PANTHER" id="PTHR34415">
    <property type="entry name" value="INTEGRASE CATALYTIC DOMAIN-CONTAINING PROTEIN"/>
    <property type="match status" value="1"/>
</dbReference>
<evidence type="ECO:0000313" key="5">
    <source>
        <dbReference type="Proteomes" id="UP000265716"/>
    </source>
</evidence>
<dbReference type="EMBL" id="QUTC01005364">
    <property type="protein sequence ID" value="RHY58580.1"/>
    <property type="molecule type" value="Genomic_DNA"/>
</dbReference>
<dbReference type="PANTHER" id="PTHR34415:SF1">
    <property type="entry name" value="INTEGRASE CATALYTIC DOMAIN-CONTAINING PROTEIN"/>
    <property type="match status" value="1"/>
</dbReference>
<name>A0A397EZH7_APHAT</name>
<dbReference type="EMBL" id="QUTE01013912">
    <property type="protein sequence ID" value="RHZ03546.1"/>
    <property type="molecule type" value="Genomic_DNA"/>
</dbReference>
<protein>
    <submittedName>
        <fullName evidence="3">Uncharacterized protein</fullName>
    </submittedName>
</protein>
<dbReference type="Proteomes" id="UP000265716">
    <property type="component" value="Unassembled WGS sequence"/>
</dbReference>
<dbReference type="VEuPathDB" id="FungiDB:H257_13732"/>
<evidence type="ECO:0000313" key="3">
    <source>
        <dbReference type="EMBL" id="RHZ03546.1"/>
    </source>
</evidence>
<dbReference type="Proteomes" id="UP000266196">
    <property type="component" value="Unassembled WGS sequence"/>
</dbReference>
<sequence length="347" mass="38133">MKDSALPPVLPLPSVTGALDAAAAANGVPDDESADSDYVEAAGALGPDGNSSDEIDDDRQQTGAGNDDANDEEEYSTENTKVIQLTNYTCCAKRCIFGRTREMDLFIDSLDEMTKEMQHACILTSLSISVALTTKRKSRGKGLRARYTYVMPYLGNVCKQAFEACFDISGGSLNRLRKQVSTSIVPKKHGNMSNKNATSVDYTTLKAWFYPYATSIGHSVQARRKTRVKTDGHTHVQYRTDHVIVLPPSVTYEKLHQDYLAHLSATQTTPSAVVTSRPRLPSEKTFRDYIKKSFPDIRLDSATPHNATKHYHHSHHHSHSTKPIIPAAAAPSFPSSSVSTVKKTSNM</sequence>
<gene>
    <name evidence="4" type="ORF">DYB26_010083</name>
    <name evidence="3" type="ORF">DYB31_013389</name>
    <name evidence="2" type="ORF">DYB38_012183</name>
</gene>
<evidence type="ECO:0000313" key="6">
    <source>
        <dbReference type="Proteomes" id="UP000266196"/>
    </source>
</evidence>
<organism evidence="3 6">
    <name type="scientific">Aphanomyces astaci</name>
    <name type="common">Crayfish plague agent</name>
    <dbReference type="NCBI Taxonomy" id="112090"/>
    <lineage>
        <taxon>Eukaryota</taxon>
        <taxon>Sar</taxon>
        <taxon>Stramenopiles</taxon>
        <taxon>Oomycota</taxon>
        <taxon>Saprolegniomycetes</taxon>
        <taxon>Saprolegniales</taxon>
        <taxon>Verrucalvaceae</taxon>
        <taxon>Aphanomyces</taxon>
    </lineage>
</organism>
<feature type="region of interest" description="Disordered" evidence="1">
    <location>
        <begin position="23"/>
        <end position="77"/>
    </location>
</feature>
<feature type="region of interest" description="Disordered" evidence="1">
    <location>
        <begin position="300"/>
        <end position="347"/>
    </location>
</feature>
<proteinExistence type="predicted"/>
<feature type="compositionally biased region" description="Low complexity" evidence="1">
    <location>
        <begin position="321"/>
        <end position="347"/>
    </location>
</feature>
<dbReference type="AlphaFoldDB" id="A0A397EZH7"/>
<evidence type="ECO:0000313" key="7">
    <source>
        <dbReference type="Proteomes" id="UP000286510"/>
    </source>
</evidence>
<feature type="compositionally biased region" description="Acidic residues" evidence="1">
    <location>
        <begin position="29"/>
        <end position="38"/>
    </location>
</feature>
<reference evidence="5 6" key="1">
    <citation type="submission" date="2018-08" db="EMBL/GenBank/DDBJ databases">
        <title>Aphanomyces genome sequencing and annotation.</title>
        <authorList>
            <person name="Minardi D."/>
            <person name="Oidtmann B."/>
            <person name="Van Der Giezen M."/>
            <person name="Studholme D.J."/>
        </authorList>
    </citation>
    <scope>NUCLEOTIDE SEQUENCE [LARGE SCALE GENOMIC DNA]</scope>
    <source>
        <strain evidence="3 6">197901</strain>
        <strain evidence="4 7">FDL457</strain>
        <strain evidence="2 5">SA</strain>
    </source>
</reference>
<evidence type="ECO:0000313" key="2">
    <source>
        <dbReference type="EMBL" id="RHY58580.1"/>
    </source>
</evidence>
<accession>A0A397EZH7</accession>
<dbReference type="EMBL" id="QUTF01014025">
    <property type="protein sequence ID" value="RHZ14881.1"/>
    <property type="molecule type" value="Genomic_DNA"/>
</dbReference>
<dbReference type="Proteomes" id="UP000286510">
    <property type="component" value="Unassembled WGS sequence"/>
</dbReference>